<evidence type="ECO:0000256" key="8">
    <source>
        <dbReference type="ARBA" id="ARBA00022787"/>
    </source>
</evidence>
<keyword evidence="13" id="KW-0496">Mitochondrion</keyword>
<evidence type="ECO:0000256" key="23">
    <source>
        <dbReference type="ARBA" id="ARBA00048032"/>
    </source>
</evidence>
<evidence type="ECO:0000256" key="17">
    <source>
        <dbReference type="ARBA" id="ARBA00039695"/>
    </source>
</evidence>
<evidence type="ECO:0000256" key="26">
    <source>
        <dbReference type="ARBA" id="ARBA00048466"/>
    </source>
</evidence>
<keyword evidence="14" id="KW-0472">Membrane</keyword>
<dbReference type="OrthoDB" id="7777654at2759"/>
<evidence type="ECO:0000256" key="6">
    <source>
        <dbReference type="ARBA" id="ARBA00022630"/>
    </source>
</evidence>
<dbReference type="Proteomes" id="UP000515208">
    <property type="component" value="Unplaced"/>
</dbReference>
<protein>
    <recommendedName>
        <fullName evidence="17">Amine oxidase [flavin-containing] A</fullName>
        <ecNumber evidence="4">1.4.3.21</ecNumber>
        <ecNumber evidence="5">1.4.3.4</ecNumber>
    </recommendedName>
    <alternativeName>
        <fullName evidence="18">Monoamine oxidase type A</fullName>
    </alternativeName>
</protein>
<keyword evidence="8" id="KW-1000">Mitochondrion outer membrane</keyword>
<comment type="catalytic activity">
    <reaction evidence="21">
        <text>(R)-noradrenaline + O2 + H2O = (R)-3,4-dihydroxymandelaldehyde + H2O2 + NH4(+)</text>
        <dbReference type="Rhea" id="RHEA:69076"/>
        <dbReference type="ChEBI" id="CHEBI:15377"/>
        <dbReference type="ChEBI" id="CHEBI:15379"/>
        <dbReference type="ChEBI" id="CHEBI:16240"/>
        <dbReference type="ChEBI" id="CHEBI:28938"/>
        <dbReference type="ChEBI" id="CHEBI:72587"/>
        <dbReference type="ChEBI" id="CHEBI:180943"/>
    </reaction>
</comment>
<comment type="similarity">
    <text evidence="3">Belongs to the flavin monoamine oxidase family.</text>
</comment>
<dbReference type="EC" id="1.4.3.21" evidence="4"/>
<keyword evidence="9" id="KW-0274">FAD</keyword>
<evidence type="ECO:0000256" key="7">
    <source>
        <dbReference type="ARBA" id="ARBA00022692"/>
    </source>
</evidence>
<dbReference type="GO" id="GO:0006584">
    <property type="term" value="P:catecholamine metabolic process"/>
    <property type="evidence" value="ECO:0007669"/>
    <property type="project" value="UniProtKB-KW"/>
</dbReference>
<keyword evidence="10" id="KW-0531">Neurotransmitter degradation</keyword>
<keyword evidence="30" id="KW-1185">Reference proteome</keyword>
<organism evidence="30 31">
    <name type="scientific">Bison bison bison</name>
    <name type="common">North American plains bison</name>
    <dbReference type="NCBI Taxonomy" id="43346"/>
    <lineage>
        <taxon>Eukaryota</taxon>
        <taxon>Metazoa</taxon>
        <taxon>Chordata</taxon>
        <taxon>Craniata</taxon>
        <taxon>Vertebrata</taxon>
        <taxon>Euteleostomi</taxon>
        <taxon>Mammalia</taxon>
        <taxon>Eutheria</taxon>
        <taxon>Laurasiatheria</taxon>
        <taxon>Artiodactyla</taxon>
        <taxon>Ruminantia</taxon>
        <taxon>Pecora</taxon>
        <taxon>Bovidae</taxon>
        <taxon>Bovinae</taxon>
        <taxon>Bison</taxon>
    </lineage>
</organism>
<comment type="function">
    <text evidence="16">Catalyzes the oxidative deamination of primary and some secondary amine such as neurotransmitters, with concomitant reduction of oxygen to hydrogen peroxide and has important functions in the metabolism of neuroactive and vasoactive amines in the central nervous system and peripheral tissues. Preferentially oxidizes serotonin. Also catalyzes the oxidative deamination of kynuramine to 3-(2-aminophenyl)-3-oxopropanal that can spontaneously condense to 4-hydroxyquinoline.</text>
</comment>
<feature type="domain" description="Amine oxidase" evidence="29">
    <location>
        <begin position="5"/>
        <end position="226"/>
    </location>
</feature>
<evidence type="ECO:0000256" key="15">
    <source>
        <dbReference type="ARBA" id="ARBA00025863"/>
    </source>
</evidence>
<comment type="subunit">
    <text evidence="15">Monomer, homo- or heterodimer (containing two subunits of similar size). Each subunit contains a covalently bound flavin. Enzymatically active as monomer.</text>
</comment>
<evidence type="ECO:0000256" key="14">
    <source>
        <dbReference type="ARBA" id="ARBA00023136"/>
    </source>
</evidence>
<dbReference type="AlphaFoldDB" id="A0A6P3HTJ8"/>
<comment type="catalytic activity">
    <reaction evidence="28">
        <text>kynuramine + O2 + H2O = 3-(2-aminophenyl)-3-oxopropanal + H2O2 + NH4(+)</text>
        <dbReference type="Rhea" id="RHEA:59596"/>
        <dbReference type="ChEBI" id="CHEBI:15377"/>
        <dbReference type="ChEBI" id="CHEBI:15379"/>
        <dbReference type="ChEBI" id="CHEBI:16240"/>
        <dbReference type="ChEBI" id="CHEBI:28938"/>
        <dbReference type="ChEBI" id="CHEBI:180898"/>
        <dbReference type="ChEBI" id="CHEBI:180899"/>
    </reaction>
    <physiologicalReaction direction="left-to-right" evidence="28">
        <dbReference type="Rhea" id="RHEA:59597"/>
    </physiologicalReaction>
</comment>
<comment type="catalytic activity">
    <reaction evidence="26">
        <text>dopamine + O2 + H2O = 3,4-dihydroxyphenylacetaldehyde + H2O2 + NH4(+)</text>
        <dbReference type="Rhea" id="RHEA:27946"/>
        <dbReference type="ChEBI" id="CHEBI:15377"/>
        <dbReference type="ChEBI" id="CHEBI:15379"/>
        <dbReference type="ChEBI" id="CHEBI:16240"/>
        <dbReference type="ChEBI" id="CHEBI:27978"/>
        <dbReference type="ChEBI" id="CHEBI:28938"/>
        <dbReference type="ChEBI" id="CHEBI:59905"/>
    </reaction>
</comment>
<dbReference type="RefSeq" id="XP_010845896.1">
    <property type="nucleotide sequence ID" value="XM_010847594.1"/>
</dbReference>
<dbReference type="GeneID" id="104994129"/>
<keyword evidence="7" id="KW-0812">Transmembrane</keyword>
<dbReference type="InterPro" id="IPR036188">
    <property type="entry name" value="FAD/NAD-bd_sf"/>
</dbReference>
<dbReference type="SUPFAM" id="SSF51905">
    <property type="entry name" value="FAD/NAD(P)-binding domain"/>
    <property type="match status" value="1"/>
</dbReference>
<evidence type="ECO:0000256" key="27">
    <source>
        <dbReference type="ARBA" id="ARBA00048979"/>
    </source>
</evidence>
<feature type="non-terminal residue" evidence="31">
    <location>
        <position position="1"/>
    </location>
</feature>
<keyword evidence="6" id="KW-0285">Flavoprotein</keyword>
<evidence type="ECO:0000256" key="18">
    <source>
        <dbReference type="ARBA" id="ARBA00042435"/>
    </source>
</evidence>
<evidence type="ECO:0000256" key="10">
    <source>
        <dbReference type="ARBA" id="ARBA00022867"/>
    </source>
</evidence>
<evidence type="ECO:0000259" key="29">
    <source>
        <dbReference type="Pfam" id="PF01593"/>
    </source>
</evidence>
<evidence type="ECO:0000256" key="28">
    <source>
        <dbReference type="ARBA" id="ARBA00049094"/>
    </source>
</evidence>
<dbReference type="SUPFAM" id="SSF54373">
    <property type="entry name" value="FAD-linked reductases, C-terminal domain"/>
    <property type="match status" value="1"/>
</dbReference>
<comment type="subcellular location">
    <subcellularLocation>
        <location evidence="2">Mitochondrion outer membrane</location>
        <topology evidence="2">Single-pass type IV membrane protein</topology>
        <orientation evidence="2">Cytoplasmic side</orientation>
    </subcellularLocation>
</comment>
<dbReference type="Gene3D" id="3.50.50.60">
    <property type="entry name" value="FAD/NAD(P)-binding domain"/>
    <property type="match status" value="1"/>
</dbReference>
<sequence>ERKFVGGSGQVSERIMQLLGDRVKLRSPVTYVDQSSENITVETLNRELYECRYVISAIPPTLTAKIHFRPELPSERNQLIQRLPMGAVIKCMMYYKEAFWKKKDKPPSPNHSNVISLPSFILARKADRLAKVHKDIRKRKICELYAKVLGSQEALHPVHYEEKNWCQEQYSGGCYTAYFPPGIMTQYGRVIRQPVGRIYFAGTETATQWSGYMEGAVEAGGRGAREGRQGG</sequence>
<comment type="cofactor">
    <cofactor evidence="1">
        <name>FAD</name>
        <dbReference type="ChEBI" id="CHEBI:57692"/>
    </cofactor>
</comment>
<evidence type="ECO:0000256" key="13">
    <source>
        <dbReference type="ARBA" id="ARBA00023128"/>
    </source>
</evidence>
<evidence type="ECO:0000256" key="3">
    <source>
        <dbReference type="ARBA" id="ARBA00005995"/>
    </source>
</evidence>
<evidence type="ECO:0000256" key="5">
    <source>
        <dbReference type="ARBA" id="ARBA00012804"/>
    </source>
</evidence>
<gene>
    <name evidence="31" type="primary">LOC104994129</name>
</gene>
<dbReference type="GO" id="GO:0005741">
    <property type="term" value="C:mitochondrial outer membrane"/>
    <property type="evidence" value="ECO:0007669"/>
    <property type="project" value="UniProtKB-SubCell"/>
</dbReference>
<dbReference type="InterPro" id="IPR050703">
    <property type="entry name" value="Flavin_MAO"/>
</dbReference>
<comment type="catalytic activity">
    <reaction evidence="27">
        <text>2-phenylethylamine + O2 + H2O = 2-phenylacetaldehyde + H2O2 + NH4(+)</text>
        <dbReference type="Rhea" id="RHEA:25265"/>
        <dbReference type="ChEBI" id="CHEBI:15377"/>
        <dbReference type="ChEBI" id="CHEBI:15379"/>
        <dbReference type="ChEBI" id="CHEBI:16240"/>
        <dbReference type="ChEBI" id="CHEBI:16424"/>
        <dbReference type="ChEBI" id="CHEBI:28938"/>
        <dbReference type="ChEBI" id="CHEBI:225237"/>
    </reaction>
</comment>
<name>A0A6P3HTJ8_BISBB</name>
<evidence type="ECO:0000256" key="12">
    <source>
        <dbReference type="ARBA" id="ARBA00023002"/>
    </source>
</evidence>
<accession>A0A6P3HTJ8</accession>
<evidence type="ECO:0000313" key="31">
    <source>
        <dbReference type="RefSeq" id="XP_010845896.1"/>
    </source>
</evidence>
<evidence type="ECO:0000256" key="9">
    <source>
        <dbReference type="ARBA" id="ARBA00022827"/>
    </source>
</evidence>
<evidence type="ECO:0000313" key="30">
    <source>
        <dbReference type="Proteomes" id="UP000515208"/>
    </source>
</evidence>
<comment type="catalytic activity">
    <reaction evidence="20">
        <text>(R)-adrenaline + O2 + H2O = (R)-3,4-dihydroxymandelaldehyde + methylamine + H2O2</text>
        <dbReference type="Rhea" id="RHEA:51168"/>
        <dbReference type="ChEBI" id="CHEBI:15377"/>
        <dbReference type="ChEBI" id="CHEBI:15379"/>
        <dbReference type="ChEBI" id="CHEBI:16240"/>
        <dbReference type="ChEBI" id="CHEBI:59338"/>
        <dbReference type="ChEBI" id="CHEBI:71406"/>
        <dbReference type="ChEBI" id="CHEBI:180943"/>
    </reaction>
</comment>
<dbReference type="GO" id="GO:0050660">
    <property type="term" value="F:flavin adenine dinucleotide binding"/>
    <property type="evidence" value="ECO:0007669"/>
    <property type="project" value="TreeGrafter"/>
</dbReference>
<keyword evidence="12" id="KW-0560">Oxidoreductase</keyword>
<evidence type="ECO:0000256" key="1">
    <source>
        <dbReference type="ARBA" id="ARBA00001974"/>
    </source>
</evidence>
<evidence type="ECO:0000256" key="20">
    <source>
        <dbReference type="ARBA" id="ARBA00047410"/>
    </source>
</evidence>
<evidence type="ECO:0000256" key="4">
    <source>
        <dbReference type="ARBA" id="ARBA00011922"/>
    </source>
</evidence>
<dbReference type="GO" id="GO:0097621">
    <property type="term" value="F:monoamine oxidase activity"/>
    <property type="evidence" value="ECO:0007669"/>
    <property type="project" value="UniProtKB-EC"/>
</dbReference>
<comment type="catalytic activity">
    <reaction evidence="19">
        <text>tryptamine + O2 + H2O = indole-3-acetaldehyde + H2O2 + NH4(+)</text>
        <dbReference type="Rhea" id="RHEA:59416"/>
        <dbReference type="ChEBI" id="CHEBI:15377"/>
        <dbReference type="ChEBI" id="CHEBI:15379"/>
        <dbReference type="ChEBI" id="CHEBI:16240"/>
        <dbReference type="ChEBI" id="CHEBI:18086"/>
        <dbReference type="ChEBI" id="CHEBI:28938"/>
        <dbReference type="ChEBI" id="CHEBI:57887"/>
    </reaction>
</comment>
<evidence type="ECO:0000256" key="24">
    <source>
        <dbReference type="ARBA" id="ARBA00048448"/>
    </source>
</evidence>
<dbReference type="InterPro" id="IPR002937">
    <property type="entry name" value="Amino_oxidase"/>
</dbReference>
<feature type="non-terminal residue" evidence="31">
    <location>
        <position position="231"/>
    </location>
</feature>
<comment type="catalytic activity">
    <reaction evidence="23">
        <text>a primary methyl amine + O2 + H2O = an aldehyde + H2O2 + NH4(+)</text>
        <dbReference type="Rhea" id="RHEA:16153"/>
        <dbReference type="ChEBI" id="CHEBI:15377"/>
        <dbReference type="ChEBI" id="CHEBI:15379"/>
        <dbReference type="ChEBI" id="CHEBI:16240"/>
        <dbReference type="ChEBI" id="CHEBI:17478"/>
        <dbReference type="ChEBI" id="CHEBI:28938"/>
        <dbReference type="ChEBI" id="CHEBI:228804"/>
        <dbReference type="EC" id="1.4.3.21"/>
    </reaction>
</comment>
<keyword evidence="11" id="KW-0128">Catecholamine metabolism</keyword>
<evidence type="ECO:0000256" key="19">
    <source>
        <dbReference type="ARBA" id="ARBA00047323"/>
    </source>
</evidence>
<reference evidence="31" key="1">
    <citation type="submission" date="2025-08" db="UniProtKB">
        <authorList>
            <consortium name="RefSeq"/>
        </authorList>
    </citation>
    <scope>IDENTIFICATION</scope>
    <source>
        <tissue evidence="31">Blood</tissue>
    </source>
</reference>
<comment type="catalytic activity">
    <reaction evidence="25">
        <text>serotonin + O2 + H2O = (5-hydroxyindol-3-yl)acetaldehyde + H2O2 + NH4(+)</text>
        <dbReference type="Rhea" id="RHEA:69072"/>
        <dbReference type="ChEBI" id="CHEBI:15377"/>
        <dbReference type="ChEBI" id="CHEBI:15379"/>
        <dbReference type="ChEBI" id="CHEBI:16240"/>
        <dbReference type="ChEBI" id="CHEBI:28938"/>
        <dbReference type="ChEBI" id="CHEBI:50157"/>
        <dbReference type="ChEBI" id="CHEBI:350546"/>
    </reaction>
</comment>
<proteinExistence type="inferred from homology"/>
<dbReference type="GO" id="GO:0008131">
    <property type="term" value="F:primary methylamine oxidase activity"/>
    <property type="evidence" value="ECO:0007669"/>
    <property type="project" value="UniProtKB-EC"/>
</dbReference>
<evidence type="ECO:0000256" key="22">
    <source>
        <dbReference type="ARBA" id="ARBA00047794"/>
    </source>
</evidence>
<evidence type="ECO:0000256" key="16">
    <source>
        <dbReference type="ARBA" id="ARBA00037358"/>
    </source>
</evidence>
<dbReference type="EC" id="1.4.3.4" evidence="5"/>
<evidence type="ECO:0000256" key="21">
    <source>
        <dbReference type="ARBA" id="ARBA00047691"/>
    </source>
</evidence>
<dbReference type="PANTHER" id="PTHR43563">
    <property type="entry name" value="AMINE OXIDASE"/>
    <property type="match status" value="1"/>
</dbReference>
<dbReference type="PANTHER" id="PTHR43563:SF11">
    <property type="entry name" value="AMINE OXIDASE [FLAVIN-CONTAINING] A"/>
    <property type="match status" value="1"/>
</dbReference>
<evidence type="ECO:0000256" key="25">
    <source>
        <dbReference type="ARBA" id="ARBA00048463"/>
    </source>
</evidence>
<comment type="catalytic activity">
    <reaction evidence="24">
        <text>a secondary aliphatic amine + O2 + H2O = a primary amine + an aldehyde + H2O2</text>
        <dbReference type="Rhea" id="RHEA:26414"/>
        <dbReference type="ChEBI" id="CHEBI:15377"/>
        <dbReference type="ChEBI" id="CHEBI:15379"/>
        <dbReference type="ChEBI" id="CHEBI:16240"/>
        <dbReference type="ChEBI" id="CHEBI:17478"/>
        <dbReference type="ChEBI" id="CHEBI:58855"/>
        <dbReference type="ChEBI" id="CHEBI:65296"/>
        <dbReference type="EC" id="1.4.3.4"/>
    </reaction>
</comment>
<dbReference type="Pfam" id="PF01593">
    <property type="entry name" value="Amino_oxidase"/>
    <property type="match status" value="1"/>
</dbReference>
<comment type="catalytic activity">
    <reaction evidence="22">
        <text>tyramine + O2 + H2O = (4-hydroxyphenyl)acetaldehyde + H2O2 + NH4(+)</text>
        <dbReference type="Rhea" id="RHEA:30591"/>
        <dbReference type="ChEBI" id="CHEBI:15377"/>
        <dbReference type="ChEBI" id="CHEBI:15379"/>
        <dbReference type="ChEBI" id="CHEBI:15621"/>
        <dbReference type="ChEBI" id="CHEBI:16240"/>
        <dbReference type="ChEBI" id="CHEBI:28938"/>
        <dbReference type="ChEBI" id="CHEBI:327995"/>
    </reaction>
</comment>
<evidence type="ECO:0000256" key="2">
    <source>
        <dbReference type="ARBA" id="ARBA00004362"/>
    </source>
</evidence>
<dbReference type="KEGG" id="bbis:104994129"/>
<evidence type="ECO:0000256" key="11">
    <source>
        <dbReference type="ARBA" id="ARBA00022939"/>
    </source>
</evidence>